<feature type="compositionally biased region" description="Basic and acidic residues" evidence="10">
    <location>
        <begin position="11"/>
        <end position="25"/>
    </location>
</feature>
<keyword evidence="5" id="KW-0653">Protein transport</keyword>
<keyword evidence="4" id="KW-0509">mRNA transport</keyword>
<evidence type="ECO:0000256" key="7">
    <source>
        <dbReference type="ARBA" id="ARBA00023010"/>
    </source>
</evidence>
<feature type="compositionally biased region" description="Low complexity" evidence="10">
    <location>
        <begin position="220"/>
        <end position="231"/>
    </location>
</feature>
<reference evidence="12 13" key="1">
    <citation type="submission" date="2020-11" db="EMBL/GenBank/DDBJ databases">
        <authorList>
            <person name="Wallbank WR R."/>
            <person name="Pardo Diaz C."/>
            <person name="Kozak K."/>
            <person name="Martin S."/>
            <person name="Jiggins C."/>
            <person name="Moest M."/>
            <person name="Warren A I."/>
            <person name="Generalovic N T."/>
            <person name="Byers J.R.P. K."/>
            <person name="Montejo-Kovacevich G."/>
            <person name="Yen C E."/>
        </authorList>
    </citation>
    <scope>NUCLEOTIDE SEQUENCE [LARGE SCALE GENOMIC DNA]</scope>
</reference>
<name>A0A7R8V2W0_HERIL</name>
<gene>
    <name evidence="12" type="ORF">HERILL_LOCUS13626</name>
</gene>
<evidence type="ECO:0000313" key="12">
    <source>
        <dbReference type="EMBL" id="CAD7091200.1"/>
    </source>
</evidence>
<organism evidence="12 13">
    <name type="scientific">Hermetia illucens</name>
    <name type="common">Black soldier fly</name>
    <dbReference type="NCBI Taxonomy" id="343691"/>
    <lineage>
        <taxon>Eukaryota</taxon>
        <taxon>Metazoa</taxon>
        <taxon>Ecdysozoa</taxon>
        <taxon>Arthropoda</taxon>
        <taxon>Hexapoda</taxon>
        <taxon>Insecta</taxon>
        <taxon>Pterygota</taxon>
        <taxon>Neoptera</taxon>
        <taxon>Endopterygota</taxon>
        <taxon>Diptera</taxon>
        <taxon>Brachycera</taxon>
        <taxon>Stratiomyomorpha</taxon>
        <taxon>Stratiomyidae</taxon>
        <taxon>Hermetiinae</taxon>
        <taxon>Hermetia</taxon>
    </lineage>
</organism>
<proteinExistence type="predicted"/>
<dbReference type="EMBL" id="LR899013">
    <property type="protein sequence ID" value="CAD7091200.1"/>
    <property type="molecule type" value="Genomic_DNA"/>
</dbReference>
<evidence type="ECO:0000256" key="1">
    <source>
        <dbReference type="ARBA" id="ARBA00004567"/>
    </source>
</evidence>
<evidence type="ECO:0000256" key="4">
    <source>
        <dbReference type="ARBA" id="ARBA00022816"/>
    </source>
</evidence>
<feature type="compositionally biased region" description="Basic and acidic residues" evidence="10">
    <location>
        <begin position="105"/>
        <end position="116"/>
    </location>
</feature>
<evidence type="ECO:0000256" key="10">
    <source>
        <dbReference type="SAM" id="MobiDB-lite"/>
    </source>
</evidence>
<feature type="region of interest" description="Disordered" evidence="10">
    <location>
        <begin position="1"/>
        <end position="41"/>
    </location>
</feature>
<dbReference type="InterPro" id="IPR015007">
    <property type="entry name" value="NUP2/50/61"/>
</dbReference>
<dbReference type="CDD" id="cd13170">
    <property type="entry name" value="RanBD_NUP50"/>
    <property type="match status" value="1"/>
</dbReference>
<dbReference type="InParanoid" id="A0A7R8V2W0"/>
<dbReference type="GO" id="GO:0051028">
    <property type="term" value="P:mRNA transport"/>
    <property type="evidence" value="ECO:0007669"/>
    <property type="project" value="UniProtKB-KW"/>
</dbReference>
<sequence>MKIKKPTVAAMEKRKATTDLNHENWDRDEEPEDKGTFQTASEDVLKTRVIKKAKRNISAGESGTGKSVFSGFSGFGSSASTVSAGSTPFSFLSKLTPTPPPSKTESPKSEKSEADTKFGFEKSNIYYTKLKGLNQSVSDWIKTHVDKNPLCILTPIFKDYEKYLKEIQEEKPEGTITSAATSTSFKFGGQPPKTDAPPKPNEKASPEKGAIPKFSFGTVNSTTDSKSSSNSIFGNVGVKPAQNDSKLSTFSFKPTQATIEASSSKSSIFSNASSTSGESSAPSSVTGFSFSAAKPFTFGSNVTAAPPAEPKDKDEADEDEPPKVEFTPVVEDDSVYSKRCKVFVKHDGNYADRGIGTLYLKSVKDKDVTQLIVRADTNLGNILLNFILNESIPAQRLGKNNVMMVCIPTPDADPKPTSILLRVKTGEEADELLSTINKYKK</sequence>
<evidence type="ECO:0000256" key="2">
    <source>
        <dbReference type="ARBA" id="ARBA00022448"/>
    </source>
</evidence>
<dbReference type="Gene3D" id="2.30.29.30">
    <property type="entry name" value="Pleckstrin-homology domain (PH domain)/Phosphotyrosine-binding domain (PTB)"/>
    <property type="match status" value="1"/>
</dbReference>
<dbReference type="GO" id="GO:0005643">
    <property type="term" value="C:nuclear pore"/>
    <property type="evidence" value="ECO:0007669"/>
    <property type="project" value="UniProtKB-SubCell"/>
</dbReference>
<feature type="region of interest" description="Disordered" evidence="10">
    <location>
        <begin position="173"/>
        <end position="231"/>
    </location>
</feature>
<dbReference type="InterPro" id="IPR011993">
    <property type="entry name" value="PH-like_dom_sf"/>
</dbReference>
<keyword evidence="13" id="KW-1185">Reference proteome</keyword>
<dbReference type="PANTHER" id="PTHR23138">
    <property type="entry name" value="RAN BINDING PROTEIN"/>
    <property type="match status" value="1"/>
</dbReference>
<protein>
    <recommendedName>
        <fullName evidence="11">RanBD1 domain-containing protein</fullName>
    </recommendedName>
</protein>
<dbReference type="AlphaFoldDB" id="A0A7R8V2W0"/>
<dbReference type="PANTHER" id="PTHR23138:SF141">
    <property type="entry name" value="NUCLEAR PORE COMPLEX PROTEIN NUP50"/>
    <property type="match status" value="1"/>
</dbReference>
<evidence type="ECO:0000256" key="9">
    <source>
        <dbReference type="ARBA" id="ARBA00023242"/>
    </source>
</evidence>
<evidence type="ECO:0000259" key="11">
    <source>
        <dbReference type="PROSITE" id="PS50196"/>
    </source>
</evidence>
<evidence type="ECO:0000313" key="13">
    <source>
        <dbReference type="Proteomes" id="UP000594454"/>
    </source>
</evidence>
<evidence type="ECO:0000256" key="6">
    <source>
        <dbReference type="ARBA" id="ARBA00022990"/>
    </source>
</evidence>
<comment type="subcellular location">
    <subcellularLocation>
        <location evidence="1">Nucleus</location>
        <location evidence="1">Nuclear pore complex</location>
    </subcellularLocation>
</comment>
<evidence type="ECO:0000256" key="8">
    <source>
        <dbReference type="ARBA" id="ARBA00023132"/>
    </source>
</evidence>
<evidence type="ECO:0000256" key="3">
    <source>
        <dbReference type="ARBA" id="ARBA00022737"/>
    </source>
</evidence>
<dbReference type="SUPFAM" id="SSF50729">
    <property type="entry name" value="PH domain-like"/>
    <property type="match status" value="1"/>
</dbReference>
<dbReference type="InterPro" id="IPR000156">
    <property type="entry name" value="Ran_bind_dom"/>
</dbReference>
<keyword evidence="7" id="KW-0811">Translocation</keyword>
<dbReference type="GO" id="GO:0006606">
    <property type="term" value="P:protein import into nucleus"/>
    <property type="evidence" value="ECO:0007669"/>
    <property type="project" value="TreeGrafter"/>
</dbReference>
<dbReference type="FunCoup" id="A0A7R8V2W0">
    <property type="interactions" value="1453"/>
</dbReference>
<feature type="region of interest" description="Disordered" evidence="10">
    <location>
        <begin position="263"/>
        <end position="284"/>
    </location>
</feature>
<dbReference type="SMART" id="SM00160">
    <property type="entry name" value="RanBD"/>
    <property type="match status" value="1"/>
</dbReference>
<dbReference type="InterPro" id="IPR045255">
    <property type="entry name" value="RanBP1-like"/>
</dbReference>
<feature type="compositionally biased region" description="Polar residues" evidence="10">
    <location>
        <begin position="175"/>
        <end position="185"/>
    </location>
</feature>
<dbReference type="OrthoDB" id="10062131at2759"/>
<keyword evidence="9" id="KW-0539">Nucleus</keyword>
<evidence type="ECO:0000256" key="5">
    <source>
        <dbReference type="ARBA" id="ARBA00022927"/>
    </source>
</evidence>
<keyword evidence="8" id="KW-0906">Nuclear pore complex</keyword>
<dbReference type="OMA" id="GIPCQRM"/>
<feature type="domain" description="RanBD1" evidence="11">
    <location>
        <begin position="331"/>
        <end position="441"/>
    </location>
</feature>
<dbReference type="Proteomes" id="UP000594454">
    <property type="component" value="Chromosome 5"/>
</dbReference>
<keyword evidence="3" id="KW-0677">Repeat</keyword>
<keyword evidence="2" id="KW-0813">Transport</keyword>
<accession>A0A7R8V2W0</accession>
<feature type="region of interest" description="Disordered" evidence="10">
    <location>
        <begin position="301"/>
        <end position="322"/>
    </location>
</feature>
<feature type="region of interest" description="Disordered" evidence="10">
    <location>
        <begin position="90"/>
        <end position="116"/>
    </location>
</feature>
<dbReference type="PROSITE" id="PS50196">
    <property type="entry name" value="RANBD1"/>
    <property type="match status" value="1"/>
</dbReference>
<keyword evidence="6" id="KW-0007">Acetylation</keyword>
<dbReference type="Pfam" id="PF08911">
    <property type="entry name" value="NUP50"/>
    <property type="match status" value="1"/>
</dbReference>
<dbReference type="Pfam" id="PF00638">
    <property type="entry name" value="Ran_BP1"/>
    <property type="match status" value="1"/>
</dbReference>